<proteinExistence type="predicted"/>
<evidence type="ECO:0000313" key="1">
    <source>
        <dbReference type="EMBL" id="VFJ59322.1"/>
    </source>
</evidence>
<sequence>MAGAWLIWAFPQQNHPKSDRLLVVITALRNEHGIVFHCIDKAVAVIDTARPETGQLVLQGFRFTDTRKGIAFDIPNQLIDTHQGFSILCLPIKVVFPAFGGELNLHFHRAF</sequence>
<reference evidence="1" key="1">
    <citation type="submission" date="2019-02" db="EMBL/GenBank/DDBJ databases">
        <authorList>
            <person name="Gruber-Vodicka R. H."/>
            <person name="Seah K. B. B."/>
        </authorList>
    </citation>
    <scope>NUCLEOTIDE SEQUENCE</scope>
    <source>
        <strain evidence="1">BECK_DK47</strain>
    </source>
</reference>
<name>A0A450SYP8_9GAMM</name>
<dbReference type="AlphaFoldDB" id="A0A450SYP8"/>
<protein>
    <submittedName>
        <fullName evidence="1">Uncharacterized protein</fullName>
    </submittedName>
</protein>
<accession>A0A450SYP8</accession>
<gene>
    <name evidence="1" type="ORF">BECKDK2373B_GA0170837_10826</name>
</gene>
<organism evidence="1">
    <name type="scientific">Candidatus Kentrum sp. DK</name>
    <dbReference type="NCBI Taxonomy" id="2126562"/>
    <lineage>
        <taxon>Bacteria</taxon>
        <taxon>Pseudomonadati</taxon>
        <taxon>Pseudomonadota</taxon>
        <taxon>Gammaproteobacteria</taxon>
        <taxon>Candidatus Kentrum</taxon>
    </lineage>
</organism>
<dbReference type="EMBL" id="CAADEX010000082">
    <property type="protein sequence ID" value="VFJ59322.1"/>
    <property type="molecule type" value="Genomic_DNA"/>
</dbReference>